<reference evidence="2 5" key="3">
    <citation type="journal article" date="2022" name="G3 (Bethesda)">
        <title>Whole-genome sequence and methylome profiling of the almond [Prunus dulcis (Mill.) D.A. Webb] cultivar 'Nonpareil'.</title>
        <authorList>
            <person name="D'Amico-Willman K.M."/>
            <person name="Ouma W.Z."/>
            <person name="Meulia T."/>
            <person name="Sideli G.M."/>
            <person name="Gradziel T.M."/>
            <person name="Fresnedo-Ramirez J."/>
        </authorList>
    </citation>
    <scope>NUCLEOTIDE SEQUENCE [LARGE SCALE GENOMIC DNA]</scope>
    <source>
        <strain evidence="2">Clone GOH B32 T37-40</strain>
    </source>
</reference>
<dbReference type="InterPro" id="IPR011205">
    <property type="entry name" value="UCP015417_vWA"/>
</dbReference>
<evidence type="ECO:0000313" key="3">
    <source>
        <dbReference type="EMBL" id="VVA38857.1"/>
    </source>
</evidence>
<accession>A0A5E4GG89</accession>
<organism evidence="3 4">
    <name type="scientific">Prunus dulcis</name>
    <name type="common">Almond</name>
    <name type="synonym">Amygdalus dulcis</name>
    <dbReference type="NCBI Taxonomy" id="3755"/>
    <lineage>
        <taxon>Eukaryota</taxon>
        <taxon>Viridiplantae</taxon>
        <taxon>Streptophyta</taxon>
        <taxon>Embryophyta</taxon>
        <taxon>Tracheophyta</taxon>
        <taxon>Spermatophyta</taxon>
        <taxon>Magnoliopsida</taxon>
        <taxon>eudicotyledons</taxon>
        <taxon>Gunneridae</taxon>
        <taxon>Pentapetalae</taxon>
        <taxon>rosids</taxon>
        <taxon>fabids</taxon>
        <taxon>Rosales</taxon>
        <taxon>Rosaceae</taxon>
        <taxon>Amygdaloideae</taxon>
        <taxon>Amygdaleae</taxon>
        <taxon>Prunus</taxon>
    </lineage>
</organism>
<name>A0A5E4GG89_PRUDU</name>
<protein>
    <submittedName>
        <fullName evidence="3">PREDICTED: LOW QUALITY PROTEIN</fullName>
    </submittedName>
</protein>
<evidence type="ECO:0000313" key="2">
    <source>
        <dbReference type="EMBL" id="KAI5317290.1"/>
    </source>
</evidence>
<evidence type="ECO:0000313" key="4">
    <source>
        <dbReference type="Proteomes" id="UP000327085"/>
    </source>
</evidence>
<dbReference type="InParanoid" id="A0A5E4GG89"/>
<dbReference type="Pfam" id="PF25043">
    <property type="entry name" value="DUF7788"/>
    <property type="match status" value="1"/>
</dbReference>
<dbReference type="Proteomes" id="UP000327085">
    <property type="component" value="Chromosome 7"/>
</dbReference>
<reference evidence="3" key="1">
    <citation type="submission" date="2019-07" db="EMBL/GenBank/DDBJ databases">
        <authorList>
            <person name="Alioto T."/>
            <person name="Alioto T."/>
            <person name="Gomez Garrido J."/>
        </authorList>
    </citation>
    <scope>NUCLEOTIDE SEQUENCE</scope>
</reference>
<evidence type="ECO:0000259" key="1">
    <source>
        <dbReference type="Pfam" id="PF25043"/>
    </source>
</evidence>
<keyword evidence="5" id="KW-1185">Reference proteome</keyword>
<evidence type="ECO:0000313" key="5">
    <source>
        <dbReference type="Proteomes" id="UP001054821"/>
    </source>
</evidence>
<gene>
    <name evidence="3" type="ORF">ALMOND_2B011017</name>
    <name evidence="2" type="ORF">L3X38_036997</name>
</gene>
<dbReference type="PANTHER" id="PTHR31373:SF17">
    <property type="entry name" value="OS06G0652100 PROTEIN"/>
    <property type="match status" value="1"/>
</dbReference>
<dbReference type="EMBL" id="JAJFAZ020000007">
    <property type="protein sequence ID" value="KAI5317290.1"/>
    <property type="molecule type" value="Genomic_DNA"/>
</dbReference>
<dbReference type="Gramene" id="VVA38857">
    <property type="protein sequence ID" value="VVA38857"/>
    <property type="gene ID" value="Prudul26B011017"/>
</dbReference>
<dbReference type="EMBL" id="CABIKO010000700">
    <property type="protein sequence ID" value="VVA38857.1"/>
    <property type="molecule type" value="Genomic_DNA"/>
</dbReference>
<dbReference type="Proteomes" id="UP001054821">
    <property type="component" value="Chromosome 7"/>
</dbReference>
<sequence length="81" mass="9055">MVEEVYLKQGKFNNCLVVCNVLSGLFKDMYVALAMLVSQLGEEPWKGKMINFRLEPVLHNSGDDIDNDALMSKCASVGRMV</sequence>
<reference evidence="4" key="2">
    <citation type="journal article" date="2020" name="Plant J.">
        <title>Transposons played a major role in the diversification between the closely related almond and peach genomes: results from the almond genome sequence.</title>
        <authorList>
            <person name="Alioto T."/>
            <person name="Alexiou K.G."/>
            <person name="Bardil A."/>
            <person name="Barteri F."/>
            <person name="Castanera R."/>
            <person name="Cruz F."/>
            <person name="Dhingra A."/>
            <person name="Duval H."/>
            <person name="Fernandez I Marti A."/>
            <person name="Frias L."/>
            <person name="Galan B."/>
            <person name="Garcia J.L."/>
            <person name="Howad W."/>
            <person name="Gomez-Garrido J."/>
            <person name="Gut M."/>
            <person name="Julca I."/>
            <person name="Morata J."/>
            <person name="Puigdomenech P."/>
            <person name="Ribeca P."/>
            <person name="Rubio Cabetas M.J."/>
            <person name="Vlasova A."/>
            <person name="Wirthensohn M."/>
            <person name="Garcia-Mas J."/>
            <person name="Gabaldon T."/>
            <person name="Casacuberta J.M."/>
            <person name="Arus P."/>
        </authorList>
    </citation>
    <scope>NUCLEOTIDE SEQUENCE [LARGE SCALE GENOMIC DNA]</scope>
    <source>
        <strain evidence="4">cv. Texas</strain>
    </source>
</reference>
<proteinExistence type="predicted"/>
<dbReference type="InterPro" id="IPR056690">
    <property type="entry name" value="DUF7788"/>
</dbReference>
<dbReference type="AlphaFoldDB" id="A0A5E4GG89"/>
<dbReference type="PANTHER" id="PTHR31373">
    <property type="entry name" value="OS06G0652100 PROTEIN"/>
    <property type="match status" value="1"/>
</dbReference>
<feature type="domain" description="DUF7788" evidence="1">
    <location>
        <begin position="15"/>
        <end position="78"/>
    </location>
</feature>